<dbReference type="GO" id="GO:0003700">
    <property type="term" value="F:DNA-binding transcription factor activity"/>
    <property type="evidence" value="ECO:0007669"/>
    <property type="project" value="InterPro"/>
</dbReference>
<dbReference type="RefSeq" id="WP_210872553.1">
    <property type="nucleotide sequence ID" value="NZ_JAGPNL010000003.1"/>
</dbReference>
<protein>
    <submittedName>
        <fullName evidence="7">Winged helix-turn-helix transcriptional regulator</fullName>
    </submittedName>
</protein>
<proteinExistence type="predicted"/>
<dbReference type="SMART" id="SM00345">
    <property type="entry name" value="HTH_GNTR"/>
    <property type="match status" value="1"/>
</dbReference>
<evidence type="ECO:0000313" key="8">
    <source>
        <dbReference type="Proteomes" id="UP000677875"/>
    </source>
</evidence>
<dbReference type="InterPro" id="IPR036388">
    <property type="entry name" value="WH-like_DNA-bd_sf"/>
</dbReference>
<keyword evidence="8" id="KW-1185">Reference proteome</keyword>
<feature type="domain" description="HTH gntR-type" evidence="6">
    <location>
        <begin position="10"/>
        <end position="78"/>
    </location>
</feature>
<keyword evidence="1" id="KW-0805">Transcription regulation</keyword>
<keyword evidence="4" id="KW-0175">Coiled coil</keyword>
<dbReference type="CDD" id="cd07377">
    <property type="entry name" value="WHTH_GntR"/>
    <property type="match status" value="1"/>
</dbReference>
<feature type="compositionally biased region" description="Acidic residues" evidence="5">
    <location>
        <begin position="81"/>
        <end position="90"/>
    </location>
</feature>
<dbReference type="GO" id="GO:0045892">
    <property type="term" value="P:negative regulation of DNA-templated transcription"/>
    <property type="evidence" value="ECO:0007669"/>
    <property type="project" value="TreeGrafter"/>
</dbReference>
<dbReference type="PROSITE" id="PS50949">
    <property type="entry name" value="HTH_GNTR"/>
    <property type="match status" value="1"/>
</dbReference>
<evidence type="ECO:0000259" key="6">
    <source>
        <dbReference type="PROSITE" id="PS50949"/>
    </source>
</evidence>
<keyword evidence="2" id="KW-0238">DNA-binding</keyword>
<evidence type="ECO:0000256" key="2">
    <source>
        <dbReference type="ARBA" id="ARBA00023125"/>
    </source>
</evidence>
<name>A0A940XI55_9ACTN</name>
<accession>A0A940XI55</accession>
<dbReference type="PRINTS" id="PR00035">
    <property type="entry name" value="HTHGNTR"/>
</dbReference>
<evidence type="ECO:0000256" key="4">
    <source>
        <dbReference type="SAM" id="Coils"/>
    </source>
</evidence>
<reference evidence="7" key="1">
    <citation type="submission" date="2021-04" db="EMBL/GenBank/DDBJ databases">
        <title>Genome seq and assembly of Streptomyces sp. RG38.</title>
        <authorList>
            <person name="Chhetri G."/>
        </authorList>
    </citation>
    <scope>NUCLEOTIDE SEQUENCE</scope>
    <source>
        <strain evidence="7">RG38</strain>
    </source>
</reference>
<sequence>MTLPLDRDHRPPYVQVAEYLRRQIQIGVLKPGDQIPPSRELQEKFGIASATVQNAFRMLKNEGLIYGVQGRGSFVRRPEGEPEQAQDEQVEGAPESAPPKPTPSETRYFNLAMDVEELKHELASLKQDMAKMFTLMQKMADHIEGQES</sequence>
<dbReference type="InterPro" id="IPR050679">
    <property type="entry name" value="Bact_HTH_transcr_reg"/>
</dbReference>
<evidence type="ECO:0000313" key="7">
    <source>
        <dbReference type="EMBL" id="MBQ0827842.1"/>
    </source>
</evidence>
<feature type="coiled-coil region" evidence="4">
    <location>
        <begin position="108"/>
        <end position="135"/>
    </location>
</feature>
<keyword evidence="3" id="KW-0804">Transcription</keyword>
<dbReference type="Pfam" id="PF00392">
    <property type="entry name" value="GntR"/>
    <property type="match status" value="1"/>
</dbReference>
<evidence type="ECO:0000256" key="1">
    <source>
        <dbReference type="ARBA" id="ARBA00023015"/>
    </source>
</evidence>
<evidence type="ECO:0000256" key="5">
    <source>
        <dbReference type="SAM" id="MobiDB-lite"/>
    </source>
</evidence>
<evidence type="ECO:0000256" key="3">
    <source>
        <dbReference type="ARBA" id="ARBA00023163"/>
    </source>
</evidence>
<organism evidence="7 8">
    <name type="scientific">Streptomyces tagetis</name>
    <dbReference type="NCBI Taxonomy" id="2820809"/>
    <lineage>
        <taxon>Bacteria</taxon>
        <taxon>Bacillati</taxon>
        <taxon>Actinomycetota</taxon>
        <taxon>Actinomycetes</taxon>
        <taxon>Kitasatosporales</taxon>
        <taxon>Streptomycetaceae</taxon>
        <taxon>Streptomyces</taxon>
    </lineage>
</organism>
<dbReference type="Gene3D" id="1.10.10.10">
    <property type="entry name" value="Winged helix-like DNA-binding domain superfamily/Winged helix DNA-binding domain"/>
    <property type="match status" value="1"/>
</dbReference>
<dbReference type="GO" id="GO:0003677">
    <property type="term" value="F:DNA binding"/>
    <property type="evidence" value="ECO:0007669"/>
    <property type="project" value="UniProtKB-KW"/>
</dbReference>
<dbReference type="AlphaFoldDB" id="A0A940XI55"/>
<dbReference type="Proteomes" id="UP000677875">
    <property type="component" value="Unassembled WGS sequence"/>
</dbReference>
<dbReference type="PANTHER" id="PTHR44846:SF17">
    <property type="entry name" value="GNTR-FAMILY TRANSCRIPTIONAL REGULATOR"/>
    <property type="match status" value="1"/>
</dbReference>
<dbReference type="SUPFAM" id="SSF46785">
    <property type="entry name" value="Winged helix' DNA-binding domain"/>
    <property type="match status" value="1"/>
</dbReference>
<dbReference type="InterPro" id="IPR000524">
    <property type="entry name" value="Tscrpt_reg_HTH_GntR"/>
</dbReference>
<dbReference type="InterPro" id="IPR036390">
    <property type="entry name" value="WH_DNA-bd_sf"/>
</dbReference>
<dbReference type="EMBL" id="JAGPNL010000003">
    <property type="protein sequence ID" value="MBQ0827842.1"/>
    <property type="molecule type" value="Genomic_DNA"/>
</dbReference>
<gene>
    <name evidence="7" type="ORF">J5Y05_15185</name>
</gene>
<feature type="region of interest" description="Disordered" evidence="5">
    <location>
        <begin position="73"/>
        <end position="106"/>
    </location>
</feature>
<comment type="caution">
    <text evidence="7">The sequence shown here is derived from an EMBL/GenBank/DDBJ whole genome shotgun (WGS) entry which is preliminary data.</text>
</comment>
<dbReference type="PANTHER" id="PTHR44846">
    <property type="entry name" value="MANNOSYL-D-GLYCERATE TRANSPORT/METABOLISM SYSTEM REPRESSOR MNGR-RELATED"/>
    <property type="match status" value="1"/>
</dbReference>